<dbReference type="NCBIfam" id="TIGR00029">
    <property type="entry name" value="S20"/>
    <property type="match status" value="1"/>
</dbReference>
<gene>
    <name evidence="7" type="primary">rpsT</name>
    <name evidence="9" type="ORF">SMC7_06675</name>
</gene>
<evidence type="ECO:0000256" key="7">
    <source>
        <dbReference type="HAMAP-Rule" id="MF_00500"/>
    </source>
</evidence>
<dbReference type="Pfam" id="PF01649">
    <property type="entry name" value="Ribosomal_S20p"/>
    <property type="match status" value="1"/>
</dbReference>
<dbReference type="SUPFAM" id="SSF46992">
    <property type="entry name" value="Ribosomal protein S20"/>
    <property type="match status" value="1"/>
</dbReference>
<evidence type="ECO:0000313" key="10">
    <source>
        <dbReference type="Proteomes" id="UP000266328"/>
    </source>
</evidence>
<dbReference type="Proteomes" id="UP000266328">
    <property type="component" value="Unassembled WGS sequence"/>
</dbReference>
<sequence length="89" mass="9849">MPIKRASVKDVRKTKTRTAYNTEHTAKTKLALDMARKSNYAPEKVVDAVKQLDKLAQKGIVHKNTAARKKSRLMKKANAAKVVTKATAS</sequence>
<comment type="caution">
    <text evidence="9">The sequence shown here is derived from an EMBL/GenBank/DDBJ whole genome shotgun (WGS) entry which is preliminary data.</text>
</comment>
<dbReference type="InterPro" id="IPR002583">
    <property type="entry name" value="Ribosomal_bS20"/>
</dbReference>
<evidence type="ECO:0000256" key="2">
    <source>
        <dbReference type="ARBA" id="ARBA00022730"/>
    </source>
</evidence>
<name>A0A398CST4_9BACT</name>
<keyword evidence="10" id="KW-1185">Reference proteome</keyword>
<feature type="compositionally biased region" description="Basic residues" evidence="8">
    <location>
        <begin position="66"/>
        <end position="75"/>
    </location>
</feature>
<evidence type="ECO:0000256" key="5">
    <source>
        <dbReference type="ARBA" id="ARBA00023274"/>
    </source>
</evidence>
<comment type="similarity">
    <text evidence="7">Belongs to the bacterial ribosomal protein bS20 family.</text>
</comment>
<keyword evidence="4 7" id="KW-0689">Ribosomal protein</keyword>
<keyword evidence="2 7" id="KW-0699">rRNA-binding</keyword>
<evidence type="ECO:0000256" key="6">
    <source>
        <dbReference type="ARBA" id="ARBA00035136"/>
    </source>
</evidence>
<evidence type="ECO:0000256" key="8">
    <source>
        <dbReference type="SAM" id="MobiDB-lite"/>
    </source>
</evidence>
<dbReference type="GO" id="GO:0005840">
    <property type="term" value="C:ribosome"/>
    <property type="evidence" value="ECO:0007669"/>
    <property type="project" value="UniProtKB-KW"/>
</dbReference>
<dbReference type="InterPro" id="IPR036510">
    <property type="entry name" value="Ribosomal_bS20_sf"/>
</dbReference>
<dbReference type="AlphaFoldDB" id="A0A398CST4"/>
<feature type="compositionally biased region" description="Low complexity" evidence="8">
    <location>
        <begin position="76"/>
        <end position="89"/>
    </location>
</feature>
<keyword evidence="5 7" id="KW-0687">Ribonucleoprotein</keyword>
<dbReference type="Gene3D" id="1.20.58.110">
    <property type="entry name" value="Ribosomal protein S20"/>
    <property type="match status" value="1"/>
</dbReference>
<dbReference type="OrthoDB" id="9808392at2"/>
<evidence type="ECO:0000313" key="9">
    <source>
        <dbReference type="EMBL" id="RIE05613.1"/>
    </source>
</evidence>
<evidence type="ECO:0000256" key="1">
    <source>
        <dbReference type="ARBA" id="ARBA00003134"/>
    </source>
</evidence>
<organism evidence="9 10">
    <name type="scientific">Candidatus Cryosericum terrychapinii</name>
    <dbReference type="NCBI Taxonomy" id="2290919"/>
    <lineage>
        <taxon>Bacteria</taxon>
        <taxon>Pseudomonadati</taxon>
        <taxon>Caldisericota/Cryosericota group</taxon>
        <taxon>Candidatus Cryosericota</taxon>
        <taxon>Candidatus Cryosericia</taxon>
        <taxon>Candidatus Cryosericales</taxon>
        <taxon>Candidatus Cryosericaceae</taxon>
        <taxon>Candidatus Cryosericum</taxon>
    </lineage>
</organism>
<reference evidence="9 10" key="1">
    <citation type="submission" date="2018-09" db="EMBL/GenBank/DDBJ databases">
        <title>Discovery and Ecogenomic Context for Candidatus Cryosericales, a Global Caldiserica Order Active in Thawing Permafrost.</title>
        <authorList>
            <person name="Martinez M.A."/>
            <person name="Woodcroft B.J."/>
            <person name="Ignacio Espinoza J.C."/>
            <person name="Zayed A."/>
            <person name="Singleton C.M."/>
            <person name="Boyd J."/>
            <person name="Li Y.-F."/>
            <person name="Purvine S."/>
            <person name="Maughan H."/>
            <person name="Hodgkins S.B."/>
            <person name="Anderson D."/>
            <person name="Sederholm M."/>
            <person name="Temperton B."/>
            <person name="Saleska S.R."/>
            <person name="Tyson G.W."/>
            <person name="Rich V.I."/>
        </authorList>
    </citation>
    <scope>NUCLEOTIDE SEQUENCE [LARGE SCALE GENOMIC DNA]</scope>
    <source>
        <strain evidence="9 10">SMC7</strain>
    </source>
</reference>
<dbReference type="EMBL" id="QXIS01000034">
    <property type="protein sequence ID" value="RIE05613.1"/>
    <property type="molecule type" value="Genomic_DNA"/>
</dbReference>
<evidence type="ECO:0000256" key="4">
    <source>
        <dbReference type="ARBA" id="ARBA00022980"/>
    </source>
</evidence>
<dbReference type="HAMAP" id="MF_00500">
    <property type="entry name" value="Ribosomal_bS20"/>
    <property type="match status" value="1"/>
</dbReference>
<dbReference type="GO" id="GO:0003735">
    <property type="term" value="F:structural constituent of ribosome"/>
    <property type="evidence" value="ECO:0007669"/>
    <property type="project" value="InterPro"/>
</dbReference>
<dbReference type="GO" id="GO:0019843">
    <property type="term" value="F:rRNA binding"/>
    <property type="evidence" value="ECO:0007669"/>
    <property type="project" value="UniProtKB-UniRule"/>
</dbReference>
<comment type="function">
    <text evidence="1 7">Binds directly to 16S ribosomal RNA.</text>
</comment>
<keyword evidence="3 7" id="KW-0694">RNA-binding</keyword>
<dbReference type="RefSeq" id="WP_119089571.1">
    <property type="nucleotide sequence ID" value="NZ_QXIS01000034.1"/>
</dbReference>
<dbReference type="GO" id="GO:0006412">
    <property type="term" value="P:translation"/>
    <property type="evidence" value="ECO:0007669"/>
    <property type="project" value="UniProtKB-UniRule"/>
</dbReference>
<protein>
    <recommendedName>
        <fullName evidence="6 7">Small ribosomal subunit protein bS20</fullName>
    </recommendedName>
</protein>
<accession>A0A398CST4</accession>
<evidence type="ECO:0000256" key="3">
    <source>
        <dbReference type="ARBA" id="ARBA00022884"/>
    </source>
</evidence>
<feature type="region of interest" description="Disordered" evidence="8">
    <location>
        <begin position="66"/>
        <end position="89"/>
    </location>
</feature>
<dbReference type="GO" id="GO:1990904">
    <property type="term" value="C:ribonucleoprotein complex"/>
    <property type="evidence" value="ECO:0007669"/>
    <property type="project" value="UniProtKB-KW"/>
</dbReference>
<proteinExistence type="inferred from homology"/>